<dbReference type="GeneID" id="9525979"/>
<dbReference type="EMBL" id="ABSU01000004">
    <property type="protein sequence ID" value="EFE35053.1"/>
    <property type="molecule type" value="Genomic_DNA"/>
</dbReference>
<sequence length="85" mass="9593">MRSLWSGLWKSKPAPKLPEQPRSLPASGFQTVDAAQLVEEEELPDYKADRFYPVHLGEVFQGRYQVLGKLGFGSSSTVWLARDLK</sequence>
<proteinExistence type="predicted"/>
<dbReference type="InterPro" id="IPR011009">
    <property type="entry name" value="Kinase-like_dom_sf"/>
</dbReference>
<organism evidence="10 11">
    <name type="scientific">Arthroderma benhamiae (strain ATCC MYA-4681 / CBS 112371)</name>
    <name type="common">Trichophyton mentagrophytes</name>
    <dbReference type="NCBI Taxonomy" id="663331"/>
    <lineage>
        <taxon>Eukaryota</taxon>
        <taxon>Fungi</taxon>
        <taxon>Dikarya</taxon>
        <taxon>Ascomycota</taxon>
        <taxon>Pezizomycotina</taxon>
        <taxon>Eurotiomycetes</taxon>
        <taxon>Eurotiomycetidae</taxon>
        <taxon>Onygenales</taxon>
        <taxon>Arthrodermataceae</taxon>
        <taxon>Trichophyton</taxon>
    </lineage>
</organism>
<dbReference type="PANTHER" id="PTHR47634">
    <property type="entry name" value="PROTEIN KINASE DOMAIN-CONTAINING PROTEIN-RELATED"/>
    <property type="match status" value="1"/>
</dbReference>
<dbReference type="GO" id="GO:0004674">
    <property type="term" value="F:protein serine/threonine kinase activity"/>
    <property type="evidence" value="ECO:0007669"/>
    <property type="project" value="UniProtKB-KW"/>
</dbReference>
<keyword evidence="6" id="KW-0067">ATP-binding</keyword>
<dbReference type="eggNOG" id="KOG1290">
    <property type="taxonomic scope" value="Eukaryota"/>
</dbReference>
<evidence type="ECO:0000256" key="2">
    <source>
        <dbReference type="ARBA" id="ARBA00022527"/>
    </source>
</evidence>
<dbReference type="EC" id="2.7.11.1" evidence="1"/>
<comment type="catalytic activity">
    <reaction evidence="8">
        <text>L-seryl-[protein] + ATP = O-phospho-L-seryl-[protein] + ADP + H(+)</text>
        <dbReference type="Rhea" id="RHEA:17989"/>
        <dbReference type="Rhea" id="RHEA-COMP:9863"/>
        <dbReference type="Rhea" id="RHEA-COMP:11604"/>
        <dbReference type="ChEBI" id="CHEBI:15378"/>
        <dbReference type="ChEBI" id="CHEBI:29999"/>
        <dbReference type="ChEBI" id="CHEBI:30616"/>
        <dbReference type="ChEBI" id="CHEBI:83421"/>
        <dbReference type="ChEBI" id="CHEBI:456216"/>
        <dbReference type="EC" id="2.7.11.1"/>
    </reaction>
</comment>
<keyword evidence="11" id="KW-1185">Reference proteome</keyword>
<name>D4AP42_ARTBC</name>
<evidence type="ECO:0000256" key="4">
    <source>
        <dbReference type="ARBA" id="ARBA00022741"/>
    </source>
</evidence>
<keyword evidence="5" id="KW-0418">Kinase</keyword>
<evidence type="ECO:0000256" key="8">
    <source>
        <dbReference type="ARBA" id="ARBA00048679"/>
    </source>
</evidence>
<keyword evidence="3" id="KW-0808">Transferase</keyword>
<dbReference type="OMA" id="KAFYPVH"/>
<dbReference type="Gene3D" id="3.30.200.20">
    <property type="entry name" value="Phosphorylase Kinase, domain 1"/>
    <property type="match status" value="1"/>
</dbReference>
<keyword evidence="4" id="KW-0547">Nucleotide-binding</keyword>
<dbReference type="Proteomes" id="UP000008866">
    <property type="component" value="Unassembled WGS sequence"/>
</dbReference>
<dbReference type="RefSeq" id="XP_003015698.1">
    <property type="nucleotide sequence ID" value="XM_003015652.1"/>
</dbReference>
<reference evidence="11" key="1">
    <citation type="journal article" date="2011" name="Genome Biol.">
        <title>Comparative and functional genomics provide insights into the pathogenicity of dermatophytic fungi.</title>
        <authorList>
            <person name="Burmester A."/>
            <person name="Shelest E."/>
            <person name="Gloeckner G."/>
            <person name="Heddergott C."/>
            <person name="Schindler S."/>
            <person name="Staib P."/>
            <person name="Heidel A."/>
            <person name="Felder M."/>
            <person name="Petzold A."/>
            <person name="Szafranski K."/>
            <person name="Feuermann M."/>
            <person name="Pedruzzi I."/>
            <person name="Priebe S."/>
            <person name="Groth M."/>
            <person name="Winkler R."/>
            <person name="Li W."/>
            <person name="Kniemeyer O."/>
            <person name="Schroeckh V."/>
            <person name="Hertweck C."/>
            <person name="Hube B."/>
            <person name="White T.C."/>
            <person name="Platzer M."/>
            <person name="Guthke R."/>
            <person name="Heitman J."/>
            <person name="Woestemeyer J."/>
            <person name="Zipfel P.F."/>
            <person name="Monod M."/>
            <person name="Brakhage A.A."/>
        </authorList>
    </citation>
    <scope>NUCLEOTIDE SEQUENCE [LARGE SCALE GENOMIC DNA]</scope>
    <source>
        <strain evidence="11">ATCC MYA-4681 / CBS 112371</strain>
    </source>
</reference>
<evidence type="ECO:0000256" key="1">
    <source>
        <dbReference type="ARBA" id="ARBA00012513"/>
    </source>
</evidence>
<dbReference type="STRING" id="663331.D4AP42"/>
<dbReference type="GO" id="GO:0000245">
    <property type="term" value="P:spliceosomal complex assembly"/>
    <property type="evidence" value="ECO:0007669"/>
    <property type="project" value="TreeGrafter"/>
</dbReference>
<dbReference type="GO" id="GO:0005524">
    <property type="term" value="F:ATP binding"/>
    <property type="evidence" value="ECO:0007669"/>
    <property type="project" value="UniProtKB-KW"/>
</dbReference>
<evidence type="ECO:0000313" key="11">
    <source>
        <dbReference type="Proteomes" id="UP000008866"/>
    </source>
</evidence>
<dbReference type="InterPro" id="IPR051334">
    <property type="entry name" value="SRPK"/>
</dbReference>
<gene>
    <name evidence="10" type="ORF">ARB_06009</name>
</gene>
<protein>
    <recommendedName>
        <fullName evidence="1">non-specific serine/threonine protein kinase</fullName>
        <ecNumber evidence="1">2.7.11.1</ecNumber>
    </recommendedName>
</protein>
<dbReference type="KEGG" id="abe:ARB_06009"/>
<evidence type="ECO:0000256" key="7">
    <source>
        <dbReference type="ARBA" id="ARBA00047899"/>
    </source>
</evidence>
<evidence type="ECO:0000256" key="3">
    <source>
        <dbReference type="ARBA" id="ARBA00022679"/>
    </source>
</evidence>
<dbReference type="SUPFAM" id="SSF56112">
    <property type="entry name" value="Protein kinase-like (PK-like)"/>
    <property type="match status" value="1"/>
</dbReference>
<evidence type="ECO:0000256" key="9">
    <source>
        <dbReference type="SAM" id="MobiDB-lite"/>
    </source>
</evidence>
<dbReference type="HOGENOM" id="CLU_174236_0_0_1"/>
<dbReference type="PANTHER" id="PTHR47634:SF9">
    <property type="entry name" value="PROTEIN KINASE DOMAIN-CONTAINING PROTEIN-RELATED"/>
    <property type="match status" value="1"/>
</dbReference>
<keyword evidence="2" id="KW-0723">Serine/threonine-protein kinase</keyword>
<evidence type="ECO:0000313" key="10">
    <source>
        <dbReference type="EMBL" id="EFE35053.1"/>
    </source>
</evidence>
<feature type="region of interest" description="Disordered" evidence="9">
    <location>
        <begin position="1"/>
        <end position="26"/>
    </location>
</feature>
<dbReference type="GO" id="GO:0050684">
    <property type="term" value="P:regulation of mRNA processing"/>
    <property type="evidence" value="ECO:0007669"/>
    <property type="project" value="TreeGrafter"/>
</dbReference>
<accession>D4AP42</accession>
<dbReference type="AlphaFoldDB" id="D4AP42"/>
<comment type="caution">
    <text evidence="10">The sequence shown here is derived from an EMBL/GenBank/DDBJ whole genome shotgun (WGS) entry which is preliminary data.</text>
</comment>
<evidence type="ECO:0000256" key="6">
    <source>
        <dbReference type="ARBA" id="ARBA00022840"/>
    </source>
</evidence>
<comment type="catalytic activity">
    <reaction evidence="7">
        <text>L-threonyl-[protein] + ATP = O-phospho-L-threonyl-[protein] + ADP + H(+)</text>
        <dbReference type="Rhea" id="RHEA:46608"/>
        <dbReference type="Rhea" id="RHEA-COMP:11060"/>
        <dbReference type="Rhea" id="RHEA-COMP:11605"/>
        <dbReference type="ChEBI" id="CHEBI:15378"/>
        <dbReference type="ChEBI" id="CHEBI:30013"/>
        <dbReference type="ChEBI" id="CHEBI:30616"/>
        <dbReference type="ChEBI" id="CHEBI:61977"/>
        <dbReference type="ChEBI" id="CHEBI:456216"/>
        <dbReference type="EC" id="2.7.11.1"/>
    </reaction>
</comment>
<evidence type="ECO:0000256" key="5">
    <source>
        <dbReference type="ARBA" id="ARBA00022777"/>
    </source>
</evidence>